<organism evidence="9 10">
    <name type="scientific">Maridesulfovibrio salexigens (strain ATCC 14822 / DSM 2638 / NCIMB 8403 / VKM B-1763)</name>
    <name type="common">Desulfovibrio salexigens</name>
    <dbReference type="NCBI Taxonomy" id="526222"/>
    <lineage>
        <taxon>Bacteria</taxon>
        <taxon>Pseudomonadati</taxon>
        <taxon>Thermodesulfobacteriota</taxon>
        <taxon>Desulfovibrionia</taxon>
        <taxon>Desulfovibrionales</taxon>
        <taxon>Desulfovibrionaceae</taxon>
        <taxon>Maridesulfovibrio</taxon>
    </lineage>
</organism>
<feature type="domain" description="PAS" evidence="7">
    <location>
        <begin position="191"/>
        <end position="261"/>
    </location>
</feature>
<evidence type="ECO:0000259" key="8">
    <source>
        <dbReference type="PROSITE" id="PS50113"/>
    </source>
</evidence>
<dbReference type="PROSITE" id="PS50110">
    <property type="entry name" value="RESPONSE_REGULATORY"/>
    <property type="match status" value="1"/>
</dbReference>
<keyword evidence="4" id="KW-0902">Two-component regulatory system</keyword>
<evidence type="ECO:0000313" key="9">
    <source>
        <dbReference type="EMBL" id="ACS81085.1"/>
    </source>
</evidence>
<dbReference type="Gene3D" id="3.30.450.20">
    <property type="entry name" value="PAS domain"/>
    <property type="match status" value="2"/>
</dbReference>
<dbReference type="Pfam" id="PF13426">
    <property type="entry name" value="PAS_9"/>
    <property type="match status" value="1"/>
</dbReference>
<dbReference type="SMART" id="SM00388">
    <property type="entry name" value="HisKA"/>
    <property type="match status" value="1"/>
</dbReference>
<feature type="domain" description="PAC" evidence="8">
    <location>
        <begin position="138"/>
        <end position="190"/>
    </location>
</feature>
<dbReference type="CDD" id="cd00082">
    <property type="entry name" value="HisKA"/>
    <property type="match status" value="1"/>
</dbReference>
<dbReference type="PANTHER" id="PTHR45339:SF1">
    <property type="entry name" value="HYBRID SIGNAL TRANSDUCTION HISTIDINE KINASE J"/>
    <property type="match status" value="1"/>
</dbReference>
<dbReference type="InterPro" id="IPR013767">
    <property type="entry name" value="PAS_fold"/>
</dbReference>
<dbReference type="PROSITE" id="PS50113">
    <property type="entry name" value="PAC"/>
    <property type="match status" value="1"/>
</dbReference>
<dbReference type="Gene3D" id="3.40.50.2300">
    <property type="match status" value="1"/>
</dbReference>
<dbReference type="eggNOG" id="COG0745">
    <property type="taxonomic scope" value="Bacteria"/>
</dbReference>
<gene>
    <name evidence="9" type="ordered locus">Desal_3033</name>
</gene>
<dbReference type="EMBL" id="CP001649">
    <property type="protein sequence ID" value="ACS81085.1"/>
    <property type="molecule type" value="Genomic_DNA"/>
</dbReference>
<dbReference type="NCBIfam" id="TIGR00229">
    <property type="entry name" value="sensory_box"/>
    <property type="match status" value="1"/>
</dbReference>
<dbReference type="PANTHER" id="PTHR45339">
    <property type="entry name" value="HYBRID SIGNAL TRANSDUCTION HISTIDINE KINASE J"/>
    <property type="match status" value="1"/>
</dbReference>
<dbReference type="InterPro" id="IPR035965">
    <property type="entry name" value="PAS-like_dom_sf"/>
</dbReference>
<proteinExistence type="predicted"/>
<accession>C6C0Y8</accession>
<evidence type="ECO:0000256" key="1">
    <source>
        <dbReference type="ARBA" id="ARBA00000085"/>
    </source>
</evidence>
<feature type="domain" description="Response regulatory" evidence="6">
    <location>
        <begin position="536"/>
        <end position="653"/>
    </location>
</feature>
<dbReference type="CDD" id="cd17546">
    <property type="entry name" value="REC_hyHK_CKI1_RcsC-like"/>
    <property type="match status" value="1"/>
</dbReference>
<dbReference type="InterPro" id="IPR000014">
    <property type="entry name" value="PAS"/>
</dbReference>
<name>C6C0Y8_MARSD</name>
<evidence type="ECO:0000256" key="3">
    <source>
        <dbReference type="ARBA" id="ARBA00022553"/>
    </source>
</evidence>
<comment type="catalytic activity">
    <reaction evidence="1">
        <text>ATP + protein L-histidine = ADP + protein N-phospho-L-histidine.</text>
        <dbReference type="EC" id="2.7.13.3"/>
    </reaction>
</comment>
<dbReference type="InterPro" id="IPR011006">
    <property type="entry name" value="CheY-like_superfamily"/>
</dbReference>
<dbReference type="GO" id="GO:0000155">
    <property type="term" value="F:phosphorelay sensor kinase activity"/>
    <property type="evidence" value="ECO:0007669"/>
    <property type="project" value="InterPro"/>
</dbReference>
<evidence type="ECO:0000259" key="6">
    <source>
        <dbReference type="PROSITE" id="PS50110"/>
    </source>
</evidence>
<keyword evidence="3 5" id="KW-0597">Phosphoprotein</keyword>
<dbReference type="STRING" id="526222.Desal_3033"/>
<dbReference type="OrthoDB" id="9796457at2"/>
<feature type="modified residue" description="4-aspartylphosphate" evidence="5">
    <location>
        <position position="585"/>
    </location>
</feature>
<dbReference type="SUPFAM" id="SSF52172">
    <property type="entry name" value="CheY-like"/>
    <property type="match status" value="1"/>
</dbReference>
<evidence type="ECO:0000256" key="4">
    <source>
        <dbReference type="ARBA" id="ARBA00023012"/>
    </source>
</evidence>
<dbReference type="Pfam" id="PF00072">
    <property type="entry name" value="Response_reg"/>
    <property type="match status" value="1"/>
</dbReference>
<dbReference type="eggNOG" id="COG5002">
    <property type="taxonomic scope" value="Bacteria"/>
</dbReference>
<sequence length="658" mass="72526">MVMSKNIRFVLLYASVAVLLFSAALFLPGPYWEVKLSLFIGWLTLMAMAAWKLQAFYVDQDLRQIQQTASILRNSGACFYTTDAQGELIFSDDACSDLERKIFGKVDNDAHSRLLSHFHSKEGLDNIFKEISSGGGVYRFEEDLPAADGRTVRLSHVLQPTYCADGNVSGFAGIIRDISEQERAHAESEMWQRYLGAALDSAPGTMFIHDLEGNFLRVSHKFADFAGIAPEMCIGTNIYDYLAPQIADQFLERIHDIAAGGSDFAMQIPAINSRGERLRLDVRHFLIRNDKGEAEAIVGCARRIDNKKMDIRPAKSGGDEVFMQAICHEMRTPLAGIIGSLHVLDHMNLSPEAKEYVHKCVVSAERFKDVVNNSLSDLAGNYDPQEFESLDPAVCLEKSAELFLPAASIQNRKINLSIGLGLPDAIVCNRKVLSQTLFCLINSGLEIFPDSDITAGVKLASPADGNSLISFYVSGEGCVPVLSGGSFSGCLEQNAKVIGGELYFEDGSTAELGFRIKVPAGKDTDDQEFSPVQSLRIILAEDDISSQVFMRKKLEGWGHSVRTASTGVEVLNHINSEEFDLVLMDLQMPEMNGFDAISSIRTGSPQVRELPIIVMSAYGRESDFKKMSDLGVNDYIAKPVRTEELEKALARLRELGQI</sequence>
<dbReference type="InterPro" id="IPR001789">
    <property type="entry name" value="Sig_transdc_resp-reg_receiver"/>
</dbReference>
<dbReference type="Gene3D" id="1.10.287.130">
    <property type="match status" value="1"/>
</dbReference>
<evidence type="ECO:0000256" key="5">
    <source>
        <dbReference type="PROSITE-ProRule" id="PRU00169"/>
    </source>
</evidence>
<dbReference type="Pfam" id="PF00989">
    <property type="entry name" value="PAS"/>
    <property type="match status" value="1"/>
</dbReference>
<dbReference type="AlphaFoldDB" id="C6C0Y8"/>
<dbReference type="GO" id="GO:0006355">
    <property type="term" value="P:regulation of DNA-templated transcription"/>
    <property type="evidence" value="ECO:0007669"/>
    <property type="project" value="InterPro"/>
</dbReference>
<keyword evidence="10" id="KW-1185">Reference proteome</keyword>
<dbReference type="SUPFAM" id="SSF47384">
    <property type="entry name" value="Homodimeric domain of signal transducing histidine kinase"/>
    <property type="match status" value="1"/>
</dbReference>
<reference evidence="9 10" key="1">
    <citation type="submission" date="2009-06" db="EMBL/GenBank/DDBJ databases">
        <title>Complete sequence of Desulfovibrio salexigens DSM 2638.</title>
        <authorList>
            <consortium name="US DOE Joint Genome Institute"/>
            <person name="Lucas S."/>
            <person name="Copeland A."/>
            <person name="Lapidus A."/>
            <person name="Glavina del Rio T."/>
            <person name="Tice H."/>
            <person name="Bruce D."/>
            <person name="Goodwin L."/>
            <person name="Pitluck S."/>
            <person name="Munk A.C."/>
            <person name="Brettin T."/>
            <person name="Detter J.C."/>
            <person name="Han C."/>
            <person name="Tapia R."/>
            <person name="Larimer F."/>
            <person name="Land M."/>
            <person name="Hauser L."/>
            <person name="Kyrpides N."/>
            <person name="Anderson I."/>
            <person name="Wall J.D."/>
            <person name="Arkin A.P."/>
            <person name="Dehal P."/>
            <person name="Chivian D."/>
            <person name="Giles B."/>
            <person name="Hazen T.C."/>
        </authorList>
    </citation>
    <scope>NUCLEOTIDE SEQUENCE [LARGE SCALE GENOMIC DNA]</scope>
    <source>
        <strain evidence="10">ATCC 14822 / DSM 2638 / NCIMB 8403 / VKM B-1763</strain>
    </source>
</reference>
<dbReference type="Pfam" id="PF00512">
    <property type="entry name" value="HisKA"/>
    <property type="match status" value="1"/>
</dbReference>
<dbReference type="HOGENOM" id="CLU_000445_114_15_7"/>
<evidence type="ECO:0000313" key="10">
    <source>
        <dbReference type="Proteomes" id="UP000002601"/>
    </source>
</evidence>
<dbReference type="SMART" id="SM00448">
    <property type="entry name" value="REC"/>
    <property type="match status" value="1"/>
</dbReference>
<dbReference type="EC" id="2.7.13.3" evidence="2"/>
<evidence type="ECO:0000259" key="7">
    <source>
        <dbReference type="PROSITE" id="PS50112"/>
    </source>
</evidence>
<dbReference type="InterPro" id="IPR003661">
    <property type="entry name" value="HisK_dim/P_dom"/>
</dbReference>
<dbReference type="SMART" id="SM00091">
    <property type="entry name" value="PAS"/>
    <property type="match status" value="1"/>
</dbReference>
<protein>
    <recommendedName>
        <fullName evidence="2">histidine kinase</fullName>
        <ecNumber evidence="2">2.7.13.3</ecNumber>
    </recommendedName>
</protein>
<dbReference type="InterPro" id="IPR036097">
    <property type="entry name" value="HisK_dim/P_sf"/>
</dbReference>
<dbReference type="PROSITE" id="PS50112">
    <property type="entry name" value="PAS"/>
    <property type="match status" value="1"/>
</dbReference>
<dbReference type="InterPro" id="IPR000700">
    <property type="entry name" value="PAS-assoc_C"/>
</dbReference>
<dbReference type="CDD" id="cd00130">
    <property type="entry name" value="PAS"/>
    <property type="match status" value="1"/>
</dbReference>
<dbReference type="Proteomes" id="UP000002601">
    <property type="component" value="Chromosome"/>
</dbReference>
<dbReference type="KEGG" id="dsa:Desal_3033"/>
<evidence type="ECO:0000256" key="2">
    <source>
        <dbReference type="ARBA" id="ARBA00012438"/>
    </source>
</evidence>
<dbReference type="SUPFAM" id="SSF55785">
    <property type="entry name" value="PYP-like sensor domain (PAS domain)"/>
    <property type="match status" value="2"/>
</dbReference>